<reference evidence="8 9" key="1">
    <citation type="submission" date="2022-10" db="EMBL/GenBank/DDBJ databases">
        <title>Comparative genomics and taxonomic characterization of three novel marine species of genus Reichenbachiella exhibiting antioxidant and polysaccharide degradation activities.</title>
        <authorList>
            <person name="Muhammad N."/>
            <person name="Lee Y.-J."/>
            <person name="Ko J."/>
            <person name="Kim S.-G."/>
        </authorList>
    </citation>
    <scope>NUCLEOTIDE SEQUENCE [LARGE SCALE GENOMIC DNA]</scope>
    <source>
        <strain evidence="8 9">ABR2-5</strain>
    </source>
</reference>
<evidence type="ECO:0000256" key="6">
    <source>
        <dbReference type="SAM" id="Phobius"/>
    </source>
</evidence>
<dbReference type="RefSeq" id="WP_264137616.1">
    <property type="nucleotide sequence ID" value="NZ_JAOYOD010000001.1"/>
</dbReference>
<feature type="region of interest" description="Disordered" evidence="5">
    <location>
        <begin position="1500"/>
        <end position="1527"/>
    </location>
</feature>
<evidence type="ECO:0000256" key="4">
    <source>
        <dbReference type="ARBA" id="ARBA00023136"/>
    </source>
</evidence>
<dbReference type="Pfam" id="PF04357">
    <property type="entry name" value="TamB"/>
    <property type="match status" value="1"/>
</dbReference>
<evidence type="ECO:0000256" key="1">
    <source>
        <dbReference type="ARBA" id="ARBA00004167"/>
    </source>
</evidence>
<evidence type="ECO:0000256" key="2">
    <source>
        <dbReference type="ARBA" id="ARBA00022692"/>
    </source>
</evidence>
<keyword evidence="2 6" id="KW-0812">Transmembrane</keyword>
<dbReference type="InterPro" id="IPR008023">
    <property type="entry name" value="DUF748"/>
</dbReference>
<dbReference type="Pfam" id="PF05359">
    <property type="entry name" value="DUF748"/>
    <property type="match status" value="1"/>
</dbReference>
<keyword evidence="9" id="KW-1185">Reference proteome</keyword>
<dbReference type="InterPro" id="IPR007452">
    <property type="entry name" value="TamB_C"/>
</dbReference>
<evidence type="ECO:0000256" key="3">
    <source>
        <dbReference type="ARBA" id="ARBA00022989"/>
    </source>
</evidence>
<evidence type="ECO:0000256" key="5">
    <source>
        <dbReference type="SAM" id="MobiDB-lite"/>
    </source>
</evidence>
<gene>
    <name evidence="8" type="ORF">N7U62_08910</name>
</gene>
<keyword evidence="3 6" id="KW-1133">Transmembrane helix</keyword>
<evidence type="ECO:0000313" key="9">
    <source>
        <dbReference type="Proteomes" id="UP001300692"/>
    </source>
</evidence>
<dbReference type="PANTHER" id="PTHR36985:SF1">
    <property type="entry name" value="TRANSLOCATION AND ASSEMBLY MODULE SUBUNIT TAMB"/>
    <property type="match status" value="1"/>
</dbReference>
<evidence type="ECO:0000259" key="7">
    <source>
        <dbReference type="Pfam" id="PF04357"/>
    </source>
</evidence>
<feature type="compositionally biased region" description="Basic and acidic residues" evidence="5">
    <location>
        <begin position="1508"/>
        <end position="1519"/>
    </location>
</feature>
<dbReference type="Proteomes" id="UP001300692">
    <property type="component" value="Unassembled WGS sequence"/>
</dbReference>
<name>A0ABT3CSU9_9BACT</name>
<proteinExistence type="predicted"/>
<accession>A0ABT3CSU9</accession>
<dbReference type="PANTHER" id="PTHR36985">
    <property type="entry name" value="TRANSLOCATION AND ASSEMBLY MODULE SUBUNIT TAMB"/>
    <property type="match status" value="1"/>
</dbReference>
<comment type="subcellular location">
    <subcellularLocation>
        <location evidence="1">Membrane</location>
        <topology evidence="1">Single-pass membrane protein</topology>
    </subcellularLocation>
</comment>
<organism evidence="8 9">
    <name type="scientific">Reichenbachiella ulvae</name>
    <dbReference type="NCBI Taxonomy" id="2980104"/>
    <lineage>
        <taxon>Bacteria</taxon>
        <taxon>Pseudomonadati</taxon>
        <taxon>Bacteroidota</taxon>
        <taxon>Cytophagia</taxon>
        <taxon>Cytophagales</taxon>
        <taxon>Reichenbachiellaceae</taxon>
        <taxon>Reichenbachiella</taxon>
    </lineage>
</organism>
<dbReference type="EMBL" id="JAOYOD010000001">
    <property type="protein sequence ID" value="MCV9386781.1"/>
    <property type="molecule type" value="Genomic_DNA"/>
</dbReference>
<evidence type="ECO:0000313" key="8">
    <source>
        <dbReference type="EMBL" id="MCV9386781.1"/>
    </source>
</evidence>
<protein>
    <submittedName>
        <fullName evidence="8">Translocation/assembly module TamB</fullName>
    </submittedName>
</protein>
<feature type="transmembrane region" description="Helical" evidence="6">
    <location>
        <begin position="20"/>
        <end position="40"/>
    </location>
</feature>
<sequence length="1527" mass="174665">MTKQFRVDNRIIFHRVKRVFVWIPILLLAFLFLGFAFFQIPRVQTRTINSFLQQISDQTSYAITIGHANLTSFDKMLIEDLRIYEKSTDSTFISAKRTRVDISLFDLIFKKELNADVLELEAPYVHLIKKNDSTEINATVFINELKGLIKNPNEEKKKLKIAVDRVEIDNGKFSFNDWRKDSIRDGKDYYHFQYSNLLATVSNFTFDTDSIGMEVDRMRSKDPSGHLPIQSFFGKISFTFEQLAIYDFLLKTNKSQLGDSLFFHYSQPSNFSYFVDSISFDAQFKRSVIDFSEISLFSPDLDANDRISLTGEVSGKVKKLNGKNLDVRIGSRSRLRGKASLYGLPNIKETFIDLELKNSVLLPKDVAKYVPPEQMDRVNKIGITQFDGSFLGFPTDFVATGEFYSEAGKVVTDLNFKINEKSLPAYTGQLEFQEFNLKALMPDSKNLGNITMKGSIKGYGFEKSDAHFNLNAFMDSIEFSGYNYKNIATEGYFEEEIFKGKLSIVDPNLAFSGDLDIDLREDINKIDVSARLDSAHLHHLGLMNEPLTISSRLDIDIKGLKTDDIKGYVNLYDNQILYRGSELEIDSIKLLSSEFGNERILHIETEGLTGQIKGQYQNSALFSSMAAFGQELWMYTNPDSIEVAKYYREKRKKKISPFQAEVTINLWNLNKFVQPFFPTFNLSPNVKLEGEYKQDSTTQLSLFSTFDSLEFENLTLTKNELDFNISKKTMDKEVLAAMFVSSQSQKISEKYSSEALIFDAIWYQENMEVYLNLEQPEYNNHFEIYTDVKFLPDEIQFSLAPSDIKILDQKWSWREENLVTIRDQGLTFSNLKLQNDEEFINIDGSYDFNPLTKLKITVNEFDFKNLQSLFETKIEGMLDGDITIQRKEIDDLIESDLIARSVVVEDFLLGNIFAISHWENSKNRLAVNLDLVRNQNKKIDISGYIYPYSSNNQLDLEARLEEAELKILEPIFKSSIDNLVGTADAELEIKGKLSRPEIYGKAMVKNGATTINYLKTRYQLDGEIIFNDTQIIPNRMELRDIDGDLAYLSGSITHDGFDDLQLDIHADFNRFQLLNTSKTDNNAYYGSAYGTGEIHFGGTIDNLIIIANARTEKGTHLAIPIGSLDQYDVDQQEYIEFVDMTKDEETQTLQETIEKNVSKIKGVQLMFDIEMTTDAYVEMIFDIKAGDIIRGRGNGNIKLQINTDGDFNMFGDYQIDNGGYNFTLYNIINKEFDIQKGSSISWYGNPYEAQLNITANYRQITSMEPIIKDFFNDPEVSDNAEARRKYPSIVKLSLTGDLLSPKIKFGIDIKDYPQNAIINGTSLDAIINAFMVKLASNEQEMNRQVFSLLILRKFSPENSFEVNSQSIGSSLSEFVSNQLSYWATQVDENLEIDVDLAGLSDDAYNTFQLRLSYTFLDGRLRVTRGGGLPNENQGNEMTSIIGDWTVEYLLTKDGRLRAKMYSRSDLNDIASASGQSGIETGFSLQYVRSFDEFSQILSDSRDKNRKKRQEEQDKKSEAIREEEEEIL</sequence>
<feature type="domain" description="Translocation and assembly module TamB C-terminal" evidence="7">
    <location>
        <begin position="1041"/>
        <end position="1488"/>
    </location>
</feature>
<comment type="caution">
    <text evidence="8">The sequence shown here is derived from an EMBL/GenBank/DDBJ whole genome shotgun (WGS) entry which is preliminary data.</text>
</comment>
<keyword evidence="4 6" id="KW-0472">Membrane</keyword>